<protein>
    <submittedName>
        <fullName evidence="1">Uncharacterized protein</fullName>
    </submittedName>
</protein>
<name>A0AAW5MHS6_AERVE</name>
<organism evidence="1 2">
    <name type="scientific">Aeromonas veronii</name>
    <dbReference type="NCBI Taxonomy" id="654"/>
    <lineage>
        <taxon>Bacteria</taxon>
        <taxon>Pseudomonadati</taxon>
        <taxon>Pseudomonadota</taxon>
        <taxon>Gammaproteobacteria</taxon>
        <taxon>Aeromonadales</taxon>
        <taxon>Aeromonadaceae</taxon>
        <taxon>Aeromonas</taxon>
    </lineage>
</organism>
<sequence>MLEVSAWIATAKAIWPLPMAMKIVKGKIAALQFRYRIGKTMIATGAGGANCKGGYG</sequence>
<evidence type="ECO:0000313" key="2">
    <source>
        <dbReference type="Proteomes" id="UP001204061"/>
    </source>
</evidence>
<dbReference type="Proteomes" id="UP001204061">
    <property type="component" value="Unassembled WGS sequence"/>
</dbReference>
<dbReference type="AlphaFoldDB" id="A0AAW5MHS6"/>
<gene>
    <name evidence="1" type="ORF">NS965_20370</name>
</gene>
<evidence type="ECO:0000313" key="1">
    <source>
        <dbReference type="EMBL" id="MCR4450743.1"/>
    </source>
</evidence>
<dbReference type="EMBL" id="JANLFC010000079">
    <property type="protein sequence ID" value="MCR4450743.1"/>
    <property type="molecule type" value="Genomic_DNA"/>
</dbReference>
<proteinExistence type="predicted"/>
<comment type="caution">
    <text evidence="1">The sequence shown here is derived from an EMBL/GenBank/DDBJ whole genome shotgun (WGS) entry which is preliminary data.</text>
</comment>
<accession>A0AAW5MHS6</accession>
<dbReference type="RefSeq" id="WP_257725982.1">
    <property type="nucleotide sequence ID" value="NZ_JANLFC010000079.1"/>
</dbReference>
<reference evidence="1" key="1">
    <citation type="submission" date="2022-08" db="EMBL/GenBank/DDBJ databases">
        <title>A global survey of hypervirulent Aeromonas hydrophila identified this emerging pathogen in farmed fish in the lower Mekong River basin.</title>
        <authorList>
            <person name="Xu T."/>
            <person name="Rasmussen-Ivey C.R."/>
            <person name="Moen F.S."/>
            <person name="Fernandez Bravo A."/>
            <person name="Lamy B."/>
            <person name="Beaz-Hidalgo R."/>
            <person name="Khan C.D."/>
            <person name="Castro Escarpulli G."/>
            <person name="Yasin I.S.M."/>
            <person name="Figueras M.J."/>
            <person name="Azzam Sayuti M."/>
            <person name="Karim M.M."/>
            <person name="Alam K.M."/>
            <person name="Le T.T.T."/>
            <person name="Thao N.H.P."/>
            <person name="Addo S."/>
            <person name="Duodu S."/>
            <person name="Ali S."/>
            <person name="Mey S."/>
            <person name="Somony T."/>
            <person name="Liles M.R."/>
        </authorList>
    </citation>
    <scope>NUCLEOTIDE SEQUENCE</scope>
    <source>
        <strain evidence="1">0.14</strain>
    </source>
</reference>